<evidence type="ECO:0000313" key="2">
    <source>
        <dbReference type="Proteomes" id="UP001215598"/>
    </source>
</evidence>
<name>A0AAD7MRQ1_9AGAR</name>
<protein>
    <submittedName>
        <fullName evidence="1">Uncharacterized protein</fullName>
    </submittedName>
</protein>
<comment type="caution">
    <text evidence="1">The sequence shown here is derived from an EMBL/GenBank/DDBJ whole genome shotgun (WGS) entry which is preliminary data.</text>
</comment>
<dbReference type="AlphaFoldDB" id="A0AAD7MRQ1"/>
<sequence length="205" mass="23038">MPPLPTFFTRTPIQTADSVNPPDIIRKCCPDIFSLNSQQIFFVEGKIKDITLPKGVLGFVRAWVHVRFCAACTGPFPPPGGCDRTEPVQMVLILCNPTEVSKDRASTSRQWWQNYYEAIVDVVDPETILSVPYTVEPVSSVEQHTKGNSFHLYFDTFFTIDGQAMTKDTEVKNIRENGAIPAEVCTVVRRNADSIATRNFHRVKS</sequence>
<dbReference type="Proteomes" id="UP001215598">
    <property type="component" value="Unassembled WGS sequence"/>
</dbReference>
<dbReference type="EMBL" id="JARKIB010000168">
    <property type="protein sequence ID" value="KAJ7729000.1"/>
    <property type="molecule type" value="Genomic_DNA"/>
</dbReference>
<evidence type="ECO:0000313" key="1">
    <source>
        <dbReference type="EMBL" id="KAJ7729000.1"/>
    </source>
</evidence>
<reference evidence="1" key="1">
    <citation type="submission" date="2023-03" db="EMBL/GenBank/DDBJ databases">
        <title>Massive genome expansion in bonnet fungi (Mycena s.s.) driven by repeated elements and novel gene families across ecological guilds.</title>
        <authorList>
            <consortium name="Lawrence Berkeley National Laboratory"/>
            <person name="Harder C.B."/>
            <person name="Miyauchi S."/>
            <person name="Viragh M."/>
            <person name="Kuo A."/>
            <person name="Thoen E."/>
            <person name="Andreopoulos B."/>
            <person name="Lu D."/>
            <person name="Skrede I."/>
            <person name="Drula E."/>
            <person name="Henrissat B."/>
            <person name="Morin E."/>
            <person name="Kohler A."/>
            <person name="Barry K."/>
            <person name="LaButti K."/>
            <person name="Morin E."/>
            <person name="Salamov A."/>
            <person name="Lipzen A."/>
            <person name="Mereny Z."/>
            <person name="Hegedus B."/>
            <person name="Baldrian P."/>
            <person name="Stursova M."/>
            <person name="Weitz H."/>
            <person name="Taylor A."/>
            <person name="Grigoriev I.V."/>
            <person name="Nagy L.G."/>
            <person name="Martin F."/>
            <person name="Kauserud H."/>
        </authorList>
    </citation>
    <scope>NUCLEOTIDE SEQUENCE</scope>
    <source>
        <strain evidence="1">CBHHK182m</strain>
    </source>
</reference>
<keyword evidence="2" id="KW-1185">Reference proteome</keyword>
<gene>
    <name evidence="1" type="ORF">B0H16DRAFT_1776361</name>
</gene>
<proteinExistence type="predicted"/>
<organism evidence="1 2">
    <name type="scientific">Mycena metata</name>
    <dbReference type="NCBI Taxonomy" id="1033252"/>
    <lineage>
        <taxon>Eukaryota</taxon>
        <taxon>Fungi</taxon>
        <taxon>Dikarya</taxon>
        <taxon>Basidiomycota</taxon>
        <taxon>Agaricomycotina</taxon>
        <taxon>Agaricomycetes</taxon>
        <taxon>Agaricomycetidae</taxon>
        <taxon>Agaricales</taxon>
        <taxon>Marasmiineae</taxon>
        <taxon>Mycenaceae</taxon>
        <taxon>Mycena</taxon>
    </lineage>
</organism>
<accession>A0AAD7MRQ1</accession>